<feature type="region of interest" description="Disordered" evidence="9">
    <location>
        <begin position="1"/>
        <end position="52"/>
    </location>
</feature>
<evidence type="ECO:0000256" key="3">
    <source>
        <dbReference type="ARBA" id="ARBA00022771"/>
    </source>
</evidence>
<keyword evidence="12" id="KW-1185">Reference proteome</keyword>
<accession>A0A226DRV2</accession>
<proteinExistence type="predicted"/>
<dbReference type="PROSITE" id="PS00028">
    <property type="entry name" value="ZINC_FINGER_C2H2_1"/>
    <property type="match status" value="5"/>
</dbReference>
<dbReference type="PROSITE" id="PS50157">
    <property type="entry name" value="ZINC_FINGER_C2H2_2"/>
    <property type="match status" value="3"/>
</dbReference>
<dbReference type="Gene3D" id="3.30.160.60">
    <property type="entry name" value="Classic Zinc Finger"/>
    <property type="match status" value="4"/>
</dbReference>
<comment type="subcellular location">
    <subcellularLocation>
        <location evidence="1">Nucleus</location>
    </subcellularLocation>
</comment>
<evidence type="ECO:0000256" key="9">
    <source>
        <dbReference type="SAM" id="MobiDB-lite"/>
    </source>
</evidence>
<feature type="domain" description="C2H2-type" evidence="10">
    <location>
        <begin position="399"/>
        <end position="429"/>
    </location>
</feature>
<evidence type="ECO:0000256" key="6">
    <source>
        <dbReference type="ARBA" id="ARBA00023163"/>
    </source>
</evidence>
<keyword evidence="2" id="KW-0479">Metal-binding</keyword>
<dbReference type="EMBL" id="LNIX01000012">
    <property type="protein sequence ID" value="OXA48255.1"/>
    <property type="molecule type" value="Genomic_DNA"/>
</dbReference>
<evidence type="ECO:0000256" key="2">
    <source>
        <dbReference type="ARBA" id="ARBA00022723"/>
    </source>
</evidence>
<keyword evidence="4" id="KW-0862">Zinc</keyword>
<reference evidence="11 12" key="1">
    <citation type="submission" date="2015-12" db="EMBL/GenBank/DDBJ databases">
        <title>The genome of Folsomia candida.</title>
        <authorList>
            <person name="Faddeeva A."/>
            <person name="Derks M.F."/>
            <person name="Anvar Y."/>
            <person name="Smit S."/>
            <person name="Van Straalen N."/>
            <person name="Roelofs D."/>
        </authorList>
    </citation>
    <scope>NUCLEOTIDE SEQUENCE [LARGE SCALE GENOMIC DNA]</scope>
    <source>
        <strain evidence="11 12">VU population</strain>
        <tissue evidence="11">Whole body</tissue>
    </source>
</reference>
<name>A0A226DRV2_FOLCA</name>
<comment type="caution">
    <text evidence="11">The sequence shown here is derived from an EMBL/GenBank/DDBJ whole genome shotgun (WGS) entry which is preliminary data.</text>
</comment>
<evidence type="ECO:0000256" key="8">
    <source>
        <dbReference type="PROSITE-ProRule" id="PRU00042"/>
    </source>
</evidence>
<keyword evidence="7" id="KW-0539">Nucleus</keyword>
<dbReference type="GO" id="GO:0008270">
    <property type="term" value="F:zinc ion binding"/>
    <property type="evidence" value="ECO:0007669"/>
    <property type="project" value="UniProtKB-KW"/>
</dbReference>
<dbReference type="SMART" id="SM00355">
    <property type="entry name" value="ZnF_C2H2"/>
    <property type="match status" value="7"/>
</dbReference>
<evidence type="ECO:0000259" key="10">
    <source>
        <dbReference type="PROSITE" id="PS50157"/>
    </source>
</evidence>
<gene>
    <name evidence="11" type="ORF">Fcan01_17360</name>
</gene>
<dbReference type="InterPro" id="IPR013087">
    <property type="entry name" value="Znf_C2H2_type"/>
</dbReference>
<evidence type="ECO:0000256" key="5">
    <source>
        <dbReference type="ARBA" id="ARBA00023015"/>
    </source>
</evidence>
<feature type="compositionally biased region" description="Acidic residues" evidence="9">
    <location>
        <begin position="135"/>
        <end position="155"/>
    </location>
</feature>
<protein>
    <submittedName>
        <fullName evidence="11">Transcription factor IIIA</fullName>
    </submittedName>
</protein>
<feature type="region of interest" description="Disordered" evidence="9">
    <location>
        <begin position="325"/>
        <end position="361"/>
    </location>
</feature>
<dbReference type="Proteomes" id="UP000198287">
    <property type="component" value="Unassembled WGS sequence"/>
</dbReference>
<feature type="region of interest" description="Disordered" evidence="9">
    <location>
        <begin position="548"/>
        <end position="570"/>
    </location>
</feature>
<feature type="domain" description="C2H2-type" evidence="10">
    <location>
        <begin position="304"/>
        <end position="329"/>
    </location>
</feature>
<dbReference type="PANTHER" id="PTHR46179:SF13">
    <property type="entry name" value="C2H2-TYPE DOMAIN-CONTAINING PROTEIN"/>
    <property type="match status" value="1"/>
</dbReference>
<evidence type="ECO:0000256" key="4">
    <source>
        <dbReference type="ARBA" id="ARBA00022833"/>
    </source>
</evidence>
<organism evidence="11 12">
    <name type="scientific">Folsomia candida</name>
    <name type="common">Springtail</name>
    <dbReference type="NCBI Taxonomy" id="158441"/>
    <lineage>
        <taxon>Eukaryota</taxon>
        <taxon>Metazoa</taxon>
        <taxon>Ecdysozoa</taxon>
        <taxon>Arthropoda</taxon>
        <taxon>Hexapoda</taxon>
        <taxon>Collembola</taxon>
        <taxon>Entomobryomorpha</taxon>
        <taxon>Isotomoidea</taxon>
        <taxon>Isotomidae</taxon>
        <taxon>Proisotominae</taxon>
        <taxon>Folsomia</taxon>
    </lineage>
</organism>
<feature type="compositionally biased region" description="Basic residues" evidence="9">
    <location>
        <begin position="335"/>
        <end position="348"/>
    </location>
</feature>
<feature type="domain" description="C2H2-type" evidence="10">
    <location>
        <begin position="479"/>
        <end position="504"/>
    </location>
</feature>
<keyword evidence="3 8" id="KW-0863">Zinc-finger</keyword>
<keyword evidence="5" id="KW-0805">Transcription regulation</keyword>
<keyword evidence="6" id="KW-0804">Transcription</keyword>
<evidence type="ECO:0000256" key="7">
    <source>
        <dbReference type="ARBA" id="ARBA00023242"/>
    </source>
</evidence>
<dbReference type="GO" id="GO:0005634">
    <property type="term" value="C:nucleus"/>
    <property type="evidence" value="ECO:0007669"/>
    <property type="project" value="UniProtKB-SubCell"/>
</dbReference>
<dbReference type="PANTHER" id="PTHR46179">
    <property type="entry name" value="ZINC FINGER PROTEIN"/>
    <property type="match status" value="1"/>
</dbReference>
<feature type="region of interest" description="Disordered" evidence="9">
    <location>
        <begin position="120"/>
        <end position="187"/>
    </location>
</feature>
<feature type="compositionally biased region" description="Polar residues" evidence="9">
    <location>
        <begin position="32"/>
        <end position="51"/>
    </location>
</feature>
<evidence type="ECO:0000313" key="12">
    <source>
        <dbReference type="Proteomes" id="UP000198287"/>
    </source>
</evidence>
<sequence length="633" mass="72402">MESQVAKSLAQFRRQGQRITKIIPPPPPPRTFNGQQQQQVRRSLRNQNSTKIVKPILAKDKGICRKIDNSHVRGQKEGDISFKIKEEEEDICFVQLCEDGPSPALVFEEVLGEMNDVEMENDDQLESTSNQSEHDNDDPIFDEPDDVQNMSDDECSNYSPESGDDSDAEPPPIRSSVPFVPKNSPLSKPGFGKTRGFTLKTTTPGFYWVLGFTGFYWVLLVKPCKTPKPQPRKTQGRNTLVETKNRHVRLQHDDSFTRIPCPADDCDLAFKRFDHLRNHLKRKHPDVSFPKIRKSGDNASSNKIPCPVSTCDKTYSRNDHLNIHIRAAHPDVPVKSRKKGATPKKSRRSEKEKDNSPPCPDDDGIFDPLKCSVCFKKFSSVETTDRHFRHQHDETFIPLLCPSDNCDLTFKRRDHLKRHLDKIHPDFVPPKVEPFPPTDSDSDSIHNPLKCSVCFKKLGTVDTKERHFRHMHDETFTRLPCPADNCDLSFKRRTHLHRHLKRKHPTVPFFTMCSRSRPVRKDDFEHLGDRIPCPVATCEKTYSRTDHLNTPHPHPDHIHIRTTHPDTPVIKGSKMGKKYGSKVPETRPCPVFDLKLVRISGDRNRSLGKAAKLYPPHSTGMCSHLHSNWLTGT</sequence>
<evidence type="ECO:0000313" key="11">
    <source>
        <dbReference type="EMBL" id="OXA48255.1"/>
    </source>
</evidence>
<dbReference type="OrthoDB" id="2687452at2759"/>
<feature type="compositionally biased region" description="Basic and acidic residues" evidence="9">
    <location>
        <begin position="325"/>
        <end position="334"/>
    </location>
</feature>
<dbReference type="Pfam" id="PF00096">
    <property type="entry name" value="zf-C2H2"/>
    <property type="match status" value="4"/>
</dbReference>
<dbReference type="InterPro" id="IPR051061">
    <property type="entry name" value="Zinc_finger_trans_reg"/>
</dbReference>
<dbReference type="AlphaFoldDB" id="A0A226DRV2"/>
<evidence type="ECO:0000256" key="1">
    <source>
        <dbReference type="ARBA" id="ARBA00004123"/>
    </source>
</evidence>
<dbReference type="GO" id="GO:0006357">
    <property type="term" value="P:regulation of transcription by RNA polymerase II"/>
    <property type="evidence" value="ECO:0007669"/>
    <property type="project" value="TreeGrafter"/>
</dbReference>
<feature type="compositionally biased region" description="Basic and acidic residues" evidence="9">
    <location>
        <begin position="548"/>
        <end position="559"/>
    </location>
</feature>